<sequence length="300" mass="30969">MRVFVTGATGFIGTAVVRELLDAGHEVVGLARSDTAAAALTDSGAEVQRGSLDDLDSLHDGAAAADGVIHLAFSHDFSDYVAAGKQDLRAVETFGAALEGSGKPLVVTSGTLMLTMIAPGRLGTEEVVPDAGATGPRVASESAAIALAGRGVRTSVVRLSPSVHGKGDKGFVPRLIDIAREKGVSAYVGDGSNRWPAVHRLDAARLFRLAAEAAPAGSILHGAGEEGVPFRDIAEVIGRRLDVPVAGIAAEDAAEHFGFLSAAVPLDNPTSSALTRKRLGWDPVQPALIPDLEEGHYFDD</sequence>
<evidence type="ECO:0000313" key="2">
    <source>
        <dbReference type="EMBL" id="GAA3906767.1"/>
    </source>
</evidence>
<dbReference type="InterPro" id="IPR036291">
    <property type="entry name" value="NAD(P)-bd_dom_sf"/>
</dbReference>
<name>A0ABP7LV04_9ACTN</name>
<evidence type="ECO:0000313" key="3">
    <source>
        <dbReference type="Proteomes" id="UP001501563"/>
    </source>
</evidence>
<dbReference type="Proteomes" id="UP001501563">
    <property type="component" value="Unassembled WGS sequence"/>
</dbReference>
<proteinExistence type="predicted"/>
<reference evidence="3" key="1">
    <citation type="journal article" date="2019" name="Int. J. Syst. Evol. Microbiol.">
        <title>The Global Catalogue of Microorganisms (GCM) 10K type strain sequencing project: providing services to taxonomists for standard genome sequencing and annotation.</title>
        <authorList>
            <consortium name="The Broad Institute Genomics Platform"/>
            <consortium name="The Broad Institute Genome Sequencing Center for Infectious Disease"/>
            <person name="Wu L."/>
            <person name="Ma J."/>
        </authorList>
    </citation>
    <scope>NUCLEOTIDE SEQUENCE [LARGE SCALE GENOMIC DNA]</scope>
    <source>
        <strain evidence="3">JCM 16578</strain>
    </source>
</reference>
<dbReference type="CDD" id="cd05262">
    <property type="entry name" value="SDR_a7"/>
    <property type="match status" value="1"/>
</dbReference>
<accession>A0ABP7LV04</accession>
<keyword evidence="3" id="KW-1185">Reference proteome</keyword>
<dbReference type="PANTHER" id="PTHR48079:SF9">
    <property type="entry name" value="PUTATIVE-RELATED"/>
    <property type="match status" value="1"/>
</dbReference>
<dbReference type="RefSeq" id="WP_345554508.1">
    <property type="nucleotide sequence ID" value="NZ_BAAAZA010000066.1"/>
</dbReference>
<gene>
    <name evidence="2" type="ORF">GCM10022207_90230</name>
</gene>
<dbReference type="SUPFAM" id="SSF51735">
    <property type="entry name" value="NAD(P)-binding Rossmann-fold domains"/>
    <property type="match status" value="1"/>
</dbReference>
<evidence type="ECO:0000259" key="1">
    <source>
        <dbReference type="Pfam" id="PF01370"/>
    </source>
</evidence>
<protein>
    <submittedName>
        <fullName evidence="2">SDR family oxidoreductase</fullName>
    </submittedName>
</protein>
<dbReference type="Gene3D" id="3.40.50.720">
    <property type="entry name" value="NAD(P)-binding Rossmann-like Domain"/>
    <property type="match status" value="1"/>
</dbReference>
<dbReference type="PANTHER" id="PTHR48079">
    <property type="entry name" value="PROTEIN YEEZ"/>
    <property type="match status" value="1"/>
</dbReference>
<dbReference type="EMBL" id="BAAAZA010000066">
    <property type="protein sequence ID" value="GAA3906767.1"/>
    <property type="molecule type" value="Genomic_DNA"/>
</dbReference>
<dbReference type="InterPro" id="IPR051783">
    <property type="entry name" value="NAD(P)-dependent_oxidoreduct"/>
</dbReference>
<dbReference type="Pfam" id="PF01370">
    <property type="entry name" value="Epimerase"/>
    <property type="match status" value="1"/>
</dbReference>
<comment type="caution">
    <text evidence="2">The sequence shown here is derived from an EMBL/GenBank/DDBJ whole genome shotgun (WGS) entry which is preliminary data.</text>
</comment>
<feature type="domain" description="NAD-dependent epimerase/dehydratase" evidence="1">
    <location>
        <begin position="3"/>
        <end position="75"/>
    </location>
</feature>
<dbReference type="InterPro" id="IPR001509">
    <property type="entry name" value="Epimerase_deHydtase"/>
</dbReference>
<organism evidence="2 3">
    <name type="scientific">Streptomyces lannensis</name>
    <dbReference type="NCBI Taxonomy" id="766498"/>
    <lineage>
        <taxon>Bacteria</taxon>
        <taxon>Bacillati</taxon>
        <taxon>Actinomycetota</taxon>
        <taxon>Actinomycetes</taxon>
        <taxon>Kitasatosporales</taxon>
        <taxon>Streptomycetaceae</taxon>
        <taxon>Streptomyces</taxon>
    </lineage>
</organism>